<dbReference type="AlphaFoldDB" id="A0A4S9XI69"/>
<accession>A0A4S9XI69</accession>
<sequence>MRRLSRALSRAGDSKAKEAKEASTISIEKSPSPPPPTYHESAQAADDDLRPSDVTAGFSKLQLGPSSESVPRPQECTAHLKLLECFYRLKQNIAGSEGLFGISSDFVAKLDEIASHALPDGGNKDNEILALLAEKRWQVYVSRAVSRFAEWRNALEPRYDYYTLTRATMSKGQLLADRVEPEKAKPNLFDAENLPPVDVLMVWHSYMLNPRAYLEDCAREGRMRLWHTPMPWQAIADAINSESFVYEVSKTGMIMFEEQTHLNWNNLEDSMETSFQCPHCRSTNSIPWTTCGRISKNDEDFQSEQVPSYVKDVTYEAVRAQLSTCHGLADSDFNAVCSSCANQVTHDSLRAGKFRSDLEKLLDGDVLMPGNILGKDGLPSRVGTTLDKTGYSLFAFPSKLMNAGLARQILTFNQGSELRMASIRDSIEEGILDRKLVSKARNTHGWTLNRSESLATRRMMSRYWENSSPFALDLVGAVVRQGSFVEKMHNIDWLHSPALPNTMSRLILKYVRFIGIISKHSKMAVPTLDVDLAWHTHQLNPSGYLQYTVAESRTFIDHDDKVAEAKLNDAFAETSKLYQKLYGEPYSECTCWYCEAVRESHTSTASRLFRSNNAMAAEELHDVPSDPKKSVHISAHNAVRPEGDKTYDMAVAQRLHDLERAYNKACQRADKKGKARPKRDDYYYSDAYGYPVYMPAYAPYVGAMAFTPVIYPVNPGCMALGVGAAGNCCAGTCGAAVAAGSCGSGSFGSCAAGMGGAGGVASCGGGGGGGGCGGGGGGGGGGGCGGGGGGC</sequence>
<gene>
    <name evidence="2" type="ORF">D6C84_07952</name>
</gene>
<dbReference type="InterPro" id="IPR009836">
    <property type="entry name" value="GRDP-like"/>
</dbReference>
<feature type="region of interest" description="Disordered" evidence="1">
    <location>
        <begin position="1"/>
        <end position="72"/>
    </location>
</feature>
<dbReference type="Proteomes" id="UP000310039">
    <property type="component" value="Unassembled WGS sequence"/>
</dbReference>
<evidence type="ECO:0000256" key="1">
    <source>
        <dbReference type="SAM" id="MobiDB-lite"/>
    </source>
</evidence>
<dbReference type="PANTHER" id="PTHR34365:SF7">
    <property type="entry name" value="GLYCINE-RICH DOMAIN-CONTAINING PROTEIN 1"/>
    <property type="match status" value="1"/>
</dbReference>
<evidence type="ECO:0008006" key="4">
    <source>
        <dbReference type="Google" id="ProtNLM"/>
    </source>
</evidence>
<evidence type="ECO:0000313" key="3">
    <source>
        <dbReference type="Proteomes" id="UP000310039"/>
    </source>
</evidence>
<name>A0A4S9XI69_AURPU</name>
<organism evidence="2 3">
    <name type="scientific">Aureobasidium pullulans</name>
    <name type="common">Black yeast</name>
    <name type="synonym">Pullularia pullulans</name>
    <dbReference type="NCBI Taxonomy" id="5580"/>
    <lineage>
        <taxon>Eukaryota</taxon>
        <taxon>Fungi</taxon>
        <taxon>Dikarya</taxon>
        <taxon>Ascomycota</taxon>
        <taxon>Pezizomycotina</taxon>
        <taxon>Dothideomycetes</taxon>
        <taxon>Dothideomycetidae</taxon>
        <taxon>Dothideales</taxon>
        <taxon>Saccotheciaceae</taxon>
        <taxon>Aureobasidium</taxon>
    </lineage>
</organism>
<proteinExistence type="predicted"/>
<reference evidence="2 3" key="1">
    <citation type="submission" date="2018-10" db="EMBL/GenBank/DDBJ databases">
        <title>Fifty Aureobasidium pullulans genomes reveal a recombining polyextremotolerant generalist.</title>
        <authorList>
            <person name="Gostincar C."/>
            <person name="Turk M."/>
            <person name="Zajc J."/>
            <person name="Gunde-Cimerman N."/>
        </authorList>
    </citation>
    <scope>NUCLEOTIDE SEQUENCE [LARGE SCALE GENOMIC DNA]</scope>
    <source>
        <strain evidence="2 3">EXF-3403</strain>
    </source>
</reference>
<protein>
    <recommendedName>
        <fullName evidence="4">Glycine-rich domain-containing protein 1</fullName>
    </recommendedName>
</protein>
<feature type="compositionally biased region" description="Basic and acidic residues" evidence="1">
    <location>
        <begin position="12"/>
        <end position="21"/>
    </location>
</feature>
<evidence type="ECO:0000313" key="2">
    <source>
        <dbReference type="EMBL" id="THZ79268.1"/>
    </source>
</evidence>
<dbReference type="PANTHER" id="PTHR34365">
    <property type="entry name" value="ENOLASE (DUF1399)"/>
    <property type="match status" value="1"/>
</dbReference>
<comment type="caution">
    <text evidence="2">The sequence shown here is derived from an EMBL/GenBank/DDBJ whole genome shotgun (WGS) entry which is preliminary data.</text>
</comment>
<dbReference type="EMBL" id="QZBT01000148">
    <property type="protein sequence ID" value="THZ79268.1"/>
    <property type="molecule type" value="Genomic_DNA"/>
</dbReference>
<dbReference type="Pfam" id="PF07173">
    <property type="entry name" value="GRDP-like"/>
    <property type="match status" value="1"/>
</dbReference>